<dbReference type="RefSeq" id="WP_014795563.1">
    <property type="nucleotide sequence ID" value="NC_018017.1"/>
</dbReference>
<dbReference type="OrthoDB" id="1809669at2"/>
<organism evidence="2 3">
    <name type="scientific">Desulfitobacterium dehalogenans (strain ATCC 51507 / DSM 9161 / JW/IU-DC1)</name>
    <dbReference type="NCBI Taxonomy" id="756499"/>
    <lineage>
        <taxon>Bacteria</taxon>
        <taxon>Bacillati</taxon>
        <taxon>Bacillota</taxon>
        <taxon>Clostridia</taxon>
        <taxon>Eubacteriales</taxon>
        <taxon>Desulfitobacteriaceae</taxon>
        <taxon>Desulfitobacterium</taxon>
    </lineage>
</organism>
<dbReference type="Gene3D" id="1.20.5.190">
    <property type="match status" value="1"/>
</dbReference>
<accession>I4ADQ6</accession>
<gene>
    <name evidence="2" type="ordered locus">Desde_3822</name>
</gene>
<reference evidence="2 3" key="2">
    <citation type="journal article" date="2015" name="J. Bacteriol.">
        <title>Genomic, proteomic, and biochemical analysis of the organohalide respiratory pathway in Desulfitobacterium dehalogenans.</title>
        <authorList>
            <person name="Kruse T."/>
            <person name="van de Pas B.A."/>
            <person name="Atteia A."/>
            <person name="Krab K."/>
            <person name="Hagen W.R."/>
            <person name="Goodwin L."/>
            <person name="Chain P."/>
            <person name="Boeren S."/>
            <person name="Maphosa F."/>
            <person name="Schraa G."/>
            <person name="de Vos W.M."/>
            <person name="van der Oost J."/>
            <person name="Smidt H."/>
            <person name="Stams A.J."/>
        </authorList>
    </citation>
    <scope>NUCLEOTIDE SEQUENCE [LARGE SCALE GENOMIC DNA]</scope>
    <source>
        <strain evidence="3">ATCC 51507 / DSM 9161 / JW/IU-DC1</strain>
    </source>
</reference>
<feature type="coiled-coil region" evidence="1">
    <location>
        <begin position="42"/>
        <end position="79"/>
    </location>
</feature>
<protein>
    <submittedName>
        <fullName evidence="2">Uncharacterized protein</fullName>
    </submittedName>
</protein>
<sequence length="105" mass="12449">MSDEELESFVRKELSDIRRDIAHMQQMTTDLIRIVGNTNGMLEEVQQDVNVMKQDIDVMKQDIEAIKQEQKRMSDTQEQRGRVLEMLSYRSLAHDADIRDLRRVR</sequence>
<dbReference type="HOGENOM" id="CLU_2057584_0_0_9"/>
<dbReference type="SUPFAM" id="SSF58100">
    <property type="entry name" value="Bacterial hemolysins"/>
    <property type="match status" value="1"/>
</dbReference>
<evidence type="ECO:0000313" key="2">
    <source>
        <dbReference type="EMBL" id="AFM02091.1"/>
    </source>
</evidence>
<keyword evidence="1" id="KW-0175">Coiled coil</keyword>
<proteinExistence type="predicted"/>
<dbReference type="AlphaFoldDB" id="I4ADQ6"/>
<reference evidence="3" key="1">
    <citation type="submission" date="2012-06" db="EMBL/GenBank/DDBJ databases">
        <title>Complete sequence of Desulfitobacterium dehalogenans ATCC 51507.</title>
        <authorList>
            <person name="Lucas S."/>
            <person name="Han J."/>
            <person name="Lapidus A."/>
            <person name="Cheng J.-F."/>
            <person name="Goodwin L."/>
            <person name="Pitluck S."/>
            <person name="Peters L."/>
            <person name="Ovchinnikova G."/>
            <person name="Teshima H."/>
            <person name="Detter J.C."/>
            <person name="Han C."/>
            <person name="Tapia R."/>
            <person name="Land M."/>
            <person name="Hauser L."/>
            <person name="Kyrpides N."/>
            <person name="Ivanova N."/>
            <person name="Pagani I."/>
            <person name="Kruse T."/>
            <person name="de Vos W.M."/>
            <person name="Smidt H."/>
            <person name="Woyke T."/>
        </authorList>
    </citation>
    <scope>NUCLEOTIDE SEQUENCE [LARGE SCALE GENOMIC DNA]</scope>
    <source>
        <strain evidence="3">ATCC 51507 / DSM 9161 / JW/IU-DC1</strain>
    </source>
</reference>
<dbReference type="eggNOG" id="ENOG5033IAJ">
    <property type="taxonomic scope" value="Bacteria"/>
</dbReference>
<dbReference type="Proteomes" id="UP000006053">
    <property type="component" value="Chromosome"/>
</dbReference>
<evidence type="ECO:0000313" key="3">
    <source>
        <dbReference type="Proteomes" id="UP000006053"/>
    </source>
</evidence>
<dbReference type="EMBL" id="CP003348">
    <property type="protein sequence ID" value="AFM02091.1"/>
    <property type="molecule type" value="Genomic_DNA"/>
</dbReference>
<dbReference type="STRING" id="756499.Desde_3822"/>
<dbReference type="KEGG" id="ddh:Desde_3822"/>
<keyword evidence="3" id="KW-1185">Reference proteome</keyword>
<evidence type="ECO:0000256" key="1">
    <source>
        <dbReference type="SAM" id="Coils"/>
    </source>
</evidence>
<name>I4ADQ6_DESDJ</name>